<dbReference type="PIRSF" id="PIRSF000126">
    <property type="entry name" value="11-beta-HSD1"/>
    <property type="match status" value="1"/>
</dbReference>
<comment type="similarity">
    <text evidence="1 3">Belongs to the short-chain dehydrogenases/reductases (SDR) family.</text>
</comment>
<dbReference type="PANTHER" id="PTHR43115:SF4">
    <property type="entry name" value="DEHYDROGENASE_REDUCTASE SDR FAMILY MEMBER 11"/>
    <property type="match status" value="1"/>
</dbReference>
<dbReference type="AlphaFoldDB" id="A0A1T4YVT6"/>
<accession>A0A1T4YVT6</accession>
<dbReference type="InterPro" id="IPR036291">
    <property type="entry name" value="NAD(P)-bd_dom_sf"/>
</dbReference>
<evidence type="ECO:0000256" key="1">
    <source>
        <dbReference type="ARBA" id="ARBA00006484"/>
    </source>
</evidence>
<sequence length="236" mass="25216">MAKDIHSLAGKTAIVTGASGGIGAAIAKELAKEGANVVLAARREEQLKAVAKEINSTNQGQALAVPTDIANESEVKELAKRANEAFGSIDIYVNNAGQMLSATVRDREVEQWERMIDVNIKGVLYGIDSVLPGMVERSSGHIINIASVSGFEATKKSTVYSATKFAVRAISTGLEKELARTGVRVTNISPGMVDTRLSSSMTDRKKLEAEDIAKAVVYAVKQPEYVNVNEITVRPV</sequence>
<dbReference type="PANTHER" id="PTHR43115">
    <property type="entry name" value="DEHYDROGENASE/REDUCTASE SDR FAMILY MEMBER 11"/>
    <property type="match status" value="1"/>
</dbReference>
<dbReference type="PRINTS" id="PR00080">
    <property type="entry name" value="SDRFAMILY"/>
</dbReference>
<evidence type="ECO:0000313" key="5">
    <source>
        <dbReference type="Proteomes" id="UP000190042"/>
    </source>
</evidence>
<dbReference type="FunFam" id="3.40.50.720:FF:000047">
    <property type="entry name" value="NADP-dependent L-serine/L-allo-threonine dehydrogenase"/>
    <property type="match status" value="1"/>
</dbReference>
<evidence type="ECO:0000256" key="2">
    <source>
        <dbReference type="ARBA" id="ARBA00023002"/>
    </source>
</evidence>
<dbReference type="EMBL" id="FUYJ01000009">
    <property type="protein sequence ID" value="SKB05365.1"/>
    <property type="molecule type" value="Genomic_DNA"/>
</dbReference>
<evidence type="ECO:0000256" key="3">
    <source>
        <dbReference type="RuleBase" id="RU000363"/>
    </source>
</evidence>
<dbReference type="SUPFAM" id="SSF51735">
    <property type="entry name" value="NAD(P)-binding Rossmann-fold domains"/>
    <property type="match status" value="1"/>
</dbReference>
<organism evidence="4 5">
    <name type="scientific">Sporosarcina newyorkensis</name>
    <dbReference type="NCBI Taxonomy" id="759851"/>
    <lineage>
        <taxon>Bacteria</taxon>
        <taxon>Bacillati</taxon>
        <taxon>Bacillota</taxon>
        <taxon>Bacilli</taxon>
        <taxon>Bacillales</taxon>
        <taxon>Caryophanaceae</taxon>
        <taxon>Sporosarcina</taxon>
    </lineage>
</organism>
<dbReference type="Gene3D" id="3.40.50.720">
    <property type="entry name" value="NAD(P)-binding Rossmann-like Domain"/>
    <property type="match status" value="1"/>
</dbReference>
<name>A0A1T4YVT6_9BACL</name>
<proteinExistence type="inferred from homology"/>
<dbReference type="PRINTS" id="PR00081">
    <property type="entry name" value="GDHRDH"/>
</dbReference>
<dbReference type="GO" id="GO:0016616">
    <property type="term" value="F:oxidoreductase activity, acting on the CH-OH group of donors, NAD or NADP as acceptor"/>
    <property type="evidence" value="ECO:0007669"/>
    <property type="project" value="UniProtKB-ARBA"/>
</dbReference>
<keyword evidence="2" id="KW-0560">Oxidoreductase</keyword>
<gene>
    <name evidence="4" type="ORF">SAMN04244570_3629</name>
</gene>
<keyword evidence="5" id="KW-1185">Reference proteome</keyword>
<protein>
    <submittedName>
        <fullName evidence="4">NADP-dependent 3-hydroxy acid dehydrogenase YdfG</fullName>
    </submittedName>
</protein>
<dbReference type="InterPro" id="IPR002347">
    <property type="entry name" value="SDR_fam"/>
</dbReference>
<reference evidence="5" key="1">
    <citation type="submission" date="2017-02" db="EMBL/GenBank/DDBJ databases">
        <authorList>
            <person name="Varghese N."/>
            <person name="Submissions S."/>
        </authorList>
    </citation>
    <scope>NUCLEOTIDE SEQUENCE [LARGE SCALE GENOMIC DNA]</scope>
    <source>
        <strain evidence="5">DSM 23966</strain>
    </source>
</reference>
<evidence type="ECO:0000313" key="4">
    <source>
        <dbReference type="EMBL" id="SKB05365.1"/>
    </source>
</evidence>
<dbReference type="Proteomes" id="UP000190042">
    <property type="component" value="Unassembled WGS sequence"/>
</dbReference>
<dbReference type="Pfam" id="PF00106">
    <property type="entry name" value="adh_short"/>
    <property type="match status" value="1"/>
</dbReference>